<comment type="subcellular location">
    <subcellularLocation>
        <location evidence="3">Cytoplasm</location>
    </subcellularLocation>
    <subcellularLocation>
        <location evidence="2">Mitochondrion matrix</location>
    </subcellularLocation>
    <subcellularLocation>
        <location evidence="1">Mitochondrion outer membrane</location>
    </subcellularLocation>
</comment>
<proteinExistence type="inferred from homology"/>
<evidence type="ECO:0000313" key="15">
    <source>
        <dbReference type="Proteomes" id="UP000822476"/>
    </source>
</evidence>
<keyword evidence="8" id="KW-0175">Coiled coil</keyword>
<evidence type="ECO:0000256" key="1">
    <source>
        <dbReference type="ARBA" id="ARBA00004294"/>
    </source>
</evidence>
<gene>
    <name evidence="14" type="ORF">EG68_09613</name>
</gene>
<protein>
    <recommendedName>
        <fullName evidence="5">Mitochondria-eating protein</fullName>
    </recommendedName>
    <alternativeName>
        <fullName evidence="12">Spermatogenesis-associated protein 18</fullName>
    </alternativeName>
</protein>
<dbReference type="Pfam" id="PF16026">
    <property type="entry name" value="MIEAP"/>
    <property type="match status" value="1"/>
</dbReference>
<evidence type="ECO:0000256" key="8">
    <source>
        <dbReference type="ARBA" id="ARBA00023054"/>
    </source>
</evidence>
<dbReference type="GO" id="GO:0005741">
    <property type="term" value="C:mitochondrial outer membrane"/>
    <property type="evidence" value="ECO:0007669"/>
    <property type="project" value="UniProtKB-SubCell"/>
</dbReference>
<keyword evidence="15" id="KW-1185">Reference proteome</keyword>
<dbReference type="GO" id="GO:0035695">
    <property type="term" value="P:mitophagy by internal vacuole formation"/>
    <property type="evidence" value="ECO:0007669"/>
    <property type="project" value="TreeGrafter"/>
</dbReference>
<dbReference type="GO" id="GO:0035694">
    <property type="term" value="P:mitochondrial protein catabolic process"/>
    <property type="evidence" value="ECO:0007669"/>
    <property type="project" value="InterPro"/>
</dbReference>
<evidence type="ECO:0000259" key="13">
    <source>
        <dbReference type="Pfam" id="PF16026"/>
    </source>
</evidence>
<sequence length="601" mass="68779">MMRQIVEKQIQEAFNLYQRFKQWNNTILSSVTEQNTSTCCELMEQTASIQHELFRLLHHFVHQGGLTIQNQQPNLKCCFNGSDINYPTKLQRPDSATQYPQVSQTQSFVSCPSTEINRPYSNYGHETPLYNINATYPSNQLSVKPEKDLLDMLIQSQIQCDKLAQKLREQLAKRSTYDQQRAVQNTQYASLQPDCSVYRGAEQPYPCMQTFNSGSNLNFPQLPNLLTLTGLPADSIPLDMNNSNNYNATGNYVNSTHPAARLQSWLSPLVARYNDLFTNTRVQAMNQLQANGQADYERSQRIIFYTVQVCFAITRQYLRRLYPSHYGEVTNNYKGTYQSEELYQEIPLNPDQITVLTNAVQRRLVRRPPPECACRVNTFTSESPYYNTVGPLRGTPVTPSELDCLVVLIREMCSLAWFLLADRRSPPASPVSQTLLYQQQQQQPYQYSDYRSGLIRVWHVDVDRSAKPSDTYDEKCYRRSFDSISSTGTVHHYVWPCLLLFSRSPASNSYCNSTNFFQSNDVGYENAYHQPTQLQQTSDTTVCVLVKGEACTRDSHCVSSQAAALLNNEVCYRPTATRPKSCRLMIGKQATKPRARSAWRV</sequence>
<evidence type="ECO:0000256" key="6">
    <source>
        <dbReference type="ARBA" id="ARBA00022490"/>
    </source>
</evidence>
<evidence type="ECO:0000256" key="3">
    <source>
        <dbReference type="ARBA" id="ARBA00004496"/>
    </source>
</evidence>
<dbReference type="InterPro" id="IPR031981">
    <property type="entry name" value="MIEAP_C"/>
</dbReference>
<evidence type="ECO:0000256" key="2">
    <source>
        <dbReference type="ARBA" id="ARBA00004305"/>
    </source>
</evidence>
<dbReference type="PANTHER" id="PTHR21771:SF0">
    <property type="entry name" value="MITOCHONDRIA-EATING PROTEIN"/>
    <property type="match status" value="1"/>
</dbReference>
<reference evidence="14" key="1">
    <citation type="submission" date="2019-07" db="EMBL/GenBank/DDBJ databases">
        <title>Annotation for the trematode Paragonimus miyazaki's.</title>
        <authorList>
            <person name="Choi Y.-J."/>
        </authorList>
    </citation>
    <scope>NUCLEOTIDE SEQUENCE</scope>
    <source>
        <strain evidence="14">Japan</strain>
    </source>
</reference>
<dbReference type="GO" id="GO:0005759">
    <property type="term" value="C:mitochondrial matrix"/>
    <property type="evidence" value="ECO:0007669"/>
    <property type="project" value="UniProtKB-SubCell"/>
</dbReference>
<organism evidence="14 15">
    <name type="scientific">Paragonimus skrjabini miyazakii</name>
    <dbReference type="NCBI Taxonomy" id="59628"/>
    <lineage>
        <taxon>Eukaryota</taxon>
        <taxon>Metazoa</taxon>
        <taxon>Spiralia</taxon>
        <taxon>Lophotrochozoa</taxon>
        <taxon>Platyhelminthes</taxon>
        <taxon>Trematoda</taxon>
        <taxon>Digenea</taxon>
        <taxon>Plagiorchiida</taxon>
        <taxon>Troglotremata</taxon>
        <taxon>Troglotrematidae</taxon>
        <taxon>Paragonimus</taxon>
    </lineage>
</organism>
<dbReference type="OrthoDB" id="5966837at2759"/>
<evidence type="ECO:0000256" key="12">
    <source>
        <dbReference type="ARBA" id="ARBA00032687"/>
    </source>
</evidence>
<dbReference type="EMBL" id="JTDE01005477">
    <property type="protein sequence ID" value="KAF7249210.1"/>
    <property type="molecule type" value="Genomic_DNA"/>
</dbReference>
<keyword evidence="7" id="KW-1000">Mitochondrion outer membrane</keyword>
<comment type="similarity">
    <text evidence="4">Belongs to the MIEAP family.</text>
</comment>
<dbReference type="PANTHER" id="PTHR21771">
    <property type="entry name" value="MITOCHONDRIA-EATING PROTEIN-RELATED"/>
    <property type="match status" value="1"/>
</dbReference>
<evidence type="ECO:0000256" key="7">
    <source>
        <dbReference type="ARBA" id="ARBA00022787"/>
    </source>
</evidence>
<evidence type="ECO:0000313" key="14">
    <source>
        <dbReference type="EMBL" id="KAF7249210.1"/>
    </source>
</evidence>
<dbReference type="Proteomes" id="UP000822476">
    <property type="component" value="Unassembled WGS sequence"/>
</dbReference>
<dbReference type="InterPro" id="IPR026169">
    <property type="entry name" value="MIEAP"/>
</dbReference>
<evidence type="ECO:0000256" key="11">
    <source>
        <dbReference type="ARBA" id="ARBA00023136"/>
    </source>
</evidence>
<accession>A0A8S9YL19</accession>
<name>A0A8S9YL19_9TREM</name>
<keyword evidence="9" id="KW-0446">Lipid-binding</keyword>
<evidence type="ECO:0000256" key="9">
    <source>
        <dbReference type="ARBA" id="ARBA00023121"/>
    </source>
</evidence>
<dbReference type="AlphaFoldDB" id="A0A8S9YL19"/>
<evidence type="ECO:0000256" key="10">
    <source>
        <dbReference type="ARBA" id="ARBA00023128"/>
    </source>
</evidence>
<feature type="domain" description="Mitochondria-eating protein C-terminal" evidence="13">
    <location>
        <begin position="268"/>
        <end position="322"/>
    </location>
</feature>
<evidence type="ECO:0000256" key="5">
    <source>
        <dbReference type="ARBA" id="ARBA00019863"/>
    </source>
</evidence>
<keyword evidence="6" id="KW-0963">Cytoplasm</keyword>
<keyword evidence="10" id="KW-0496">Mitochondrion</keyword>
<evidence type="ECO:0000256" key="4">
    <source>
        <dbReference type="ARBA" id="ARBA00008233"/>
    </source>
</evidence>
<comment type="caution">
    <text evidence="14">The sequence shown here is derived from an EMBL/GenBank/DDBJ whole genome shotgun (WGS) entry which is preliminary data.</text>
</comment>
<dbReference type="GO" id="GO:0008289">
    <property type="term" value="F:lipid binding"/>
    <property type="evidence" value="ECO:0007669"/>
    <property type="project" value="UniProtKB-KW"/>
</dbReference>
<keyword evidence="11" id="KW-0472">Membrane</keyword>